<gene>
    <name evidence="1" type="ORF">ACFO0C_38955</name>
</gene>
<organism evidence="1 2">
    <name type="scientific">Actinoplanes subglobosus</name>
    <dbReference type="NCBI Taxonomy" id="1547892"/>
    <lineage>
        <taxon>Bacteria</taxon>
        <taxon>Bacillati</taxon>
        <taxon>Actinomycetota</taxon>
        <taxon>Actinomycetes</taxon>
        <taxon>Micromonosporales</taxon>
        <taxon>Micromonosporaceae</taxon>
        <taxon>Actinoplanes</taxon>
    </lineage>
</organism>
<protein>
    <submittedName>
        <fullName evidence="1">Uncharacterized protein</fullName>
    </submittedName>
</protein>
<accession>A0ABV8J7B1</accession>
<dbReference type="Proteomes" id="UP001595867">
    <property type="component" value="Unassembled WGS sequence"/>
</dbReference>
<evidence type="ECO:0000313" key="2">
    <source>
        <dbReference type="Proteomes" id="UP001595867"/>
    </source>
</evidence>
<dbReference type="RefSeq" id="WP_378071818.1">
    <property type="nucleotide sequence ID" value="NZ_JBHSBL010000026.1"/>
</dbReference>
<keyword evidence="2" id="KW-1185">Reference proteome</keyword>
<sequence length="172" mass="19019">MSEERSYGRRDLIDAFLATRDGNGYDGYRQESSAYNAALRSHHEGMLGGLERLYGITLSWAGVPDKALFMLFQSTARSLLALTTPWSGFLEAGLLFKRLEAVGEPGARVMAASDRIWARNNESREDHLLILDELLTVFLSDAADRVFTAADLRAAGTDPVPPSTDDFPLYDD</sequence>
<reference evidence="2" key="1">
    <citation type="journal article" date="2019" name="Int. J. Syst. Evol. Microbiol.">
        <title>The Global Catalogue of Microorganisms (GCM) 10K type strain sequencing project: providing services to taxonomists for standard genome sequencing and annotation.</title>
        <authorList>
            <consortium name="The Broad Institute Genomics Platform"/>
            <consortium name="The Broad Institute Genome Sequencing Center for Infectious Disease"/>
            <person name="Wu L."/>
            <person name="Ma J."/>
        </authorList>
    </citation>
    <scope>NUCLEOTIDE SEQUENCE [LARGE SCALE GENOMIC DNA]</scope>
    <source>
        <strain evidence="2">TBRC 5832</strain>
    </source>
</reference>
<comment type="caution">
    <text evidence="1">The sequence shown here is derived from an EMBL/GenBank/DDBJ whole genome shotgun (WGS) entry which is preliminary data.</text>
</comment>
<name>A0ABV8J7B1_9ACTN</name>
<evidence type="ECO:0000313" key="1">
    <source>
        <dbReference type="EMBL" id="MFC4070944.1"/>
    </source>
</evidence>
<dbReference type="EMBL" id="JBHSBL010000026">
    <property type="protein sequence ID" value="MFC4070944.1"/>
    <property type="molecule type" value="Genomic_DNA"/>
</dbReference>
<proteinExistence type="predicted"/>